<dbReference type="SUPFAM" id="SSF47473">
    <property type="entry name" value="EF-hand"/>
    <property type="match status" value="1"/>
</dbReference>
<dbReference type="InterPro" id="IPR011992">
    <property type="entry name" value="EF-hand-dom_pair"/>
</dbReference>
<keyword evidence="3" id="KW-0106">Calcium</keyword>
<comment type="subcellular location">
    <subcellularLocation>
        <location evidence="1">Membrane</location>
    </subcellularLocation>
</comment>
<dbReference type="InterPro" id="IPR058650">
    <property type="entry name" value="Msy1/2-like"/>
</dbReference>
<feature type="transmembrane region" description="Helical" evidence="7">
    <location>
        <begin position="411"/>
        <end position="436"/>
    </location>
</feature>
<dbReference type="Proteomes" id="UP000054007">
    <property type="component" value="Unassembled WGS sequence"/>
</dbReference>
<keyword evidence="5 7" id="KW-0472">Membrane</keyword>
<dbReference type="PANTHER" id="PTHR31323">
    <property type="entry name" value="MECHANOSENSITIVE ION CHANNEL PROTEIN MSY2"/>
    <property type="match status" value="1"/>
</dbReference>
<dbReference type="PROSITE" id="PS50222">
    <property type="entry name" value="EF_HAND_2"/>
    <property type="match status" value="1"/>
</dbReference>
<dbReference type="AlphaFoldDB" id="A0A0D7AYL1"/>
<dbReference type="Gene3D" id="2.30.30.60">
    <property type="match status" value="1"/>
</dbReference>
<keyword evidence="10" id="KW-1185">Reference proteome</keyword>
<sequence>MKTKSDGNDTDTDTESTTNSADFNWDEEEEAEEKHAKQRAVRGRALYVAYMKLSRTVRALLACILGGGLCITPFLVVYFKFADSAVRTEVHAWSIWLTATWVAACLTYIVVDLVPRIIIALVALFGGHIERLQVQIELAVAVSGWLKLVLDISWAWIALGVVRSIYKPQGSYWDDLNRVMQAFFGSSLILLTEKLILHLVAIRFHQKALADRIAENQVALRALDRLSTAEPKRKSKLPGKRGHKATASIDPNTLEGRIATQGDLRKERKRRRKAITAVFVDQIRQIALKNSDFNRAGNVGSVHNARRLARKLFSALSDRDALLVEDFYPYFETPDEAKDAFAIFDCDGNGDITKPEMRETVLRIYKERKALVSGLKDASAAIGKLDAVMIAVALFCMLFLFLLIFARENTLASLVPLGSMVLGFSFIFGGSAASLFESIIFIFSTHVFDVGDLVFIDTQPLVVVEFGLFATTFRRMDGQEIVAPNALIRSAKTIHNVRRSHSMWETTTLMVSYNTPLERIEQLKQRIKQYIAENPRDWSGMDLNIDKMVKQNAIHVIVAMEHRPNWQDWGGRWARRTAFMKNLRVILEDLDIRYMCPIQPVVAPSSGLPHGASLPRMARR</sequence>
<feature type="region of interest" description="Disordered" evidence="6">
    <location>
        <begin position="230"/>
        <end position="252"/>
    </location>
</feature>
<reference evidence="9 10" key="1">
    <citation type="journal article" date="2015" name="Fungal Genet. Biol.">
        <title>Evolution of novel wood decay mechanisms in Agaricales revealed by the genome sequences of Fistulina hepatica and Cylindrobasidium torrendii.</title>
        <authorList>
            <person name="Floudas D."/>
            <person name="Held B.W."/>
            <person name="Riley R."/>
            <person name="Nagy L.G."/>
            <person name="Koehler G."/>
            <person name="Ransdell A.S."/>
            <person name="Younus H."/>
            <person name="Chow J."/>
            <person name="Chiniquy J."/>
            <person name="Lipzen A."/>
            <person name="Tritt A."/>
            <person name="Sun H."/>
            <person name="Haridas S."/>
            <person name="LaButti K."/>
            <person name="Ohm R.A."/>
            <person name="Kues U."/>
            <person name="Blanchette R.A."/>
            <person name="Grigoriev I.V."/>
            <person name="Minto R.E."/>
            <person name="Hibbett D.S."/>
        </authorList>
    </citation>
    <scope>NUCLEOTIDE SEQUENCE [LARGE SCALE GENOMIC DNA]</scope>
    <source>
        <strain evidence="9 10">FP15055 ss-10</strain>
    </source>
</reference>
<dbReference type="InterPro" id="IPR002048">
    <property type="entry name" value="EF_hand_dom"/>
</dbReference>
<evidence type="ECO:0000256" key="7">
    <source>
        <dbReference type="SAM" id="Phobius"/>
    </source>
</evidence>
<organism evidence="9 10">
    <name type="scientific">Cylindrobasidium torrendii FP15055 ss-10</name>
    <dbReference type="NCBI Taxonomy" id="1314674"/>
    <lineage>
        <taxon>Eukaryota</taxon>
        <taxon>Fungi</taxon>
        <taxon>Dikarya</taxon>
        <taxon>Basidiomycota</taxon>
        <taxon>Agaricomycotina</taxon>
        <taxon>Agaricomycetes</taxon>
        <taxon>Agaricomycetidae</taxon>
        <taxon>Agaricales</taxon>
        <taxon>Marasmiineae</taxon>
        <taxon>Physalacriaceae</taxon>
        <taxon>Cylindrobasidium</taxon>
    </lineage>
</organism>
<dbReference type="EMBL" id="KN880723">
    <property type="protein sequence ID" value="KIY63075.1"/>
    <property type="molecule type" value="Genomic_DNA"/>
</dbReference>
<dbReference type="InterPro" id="IPR010920">
    <property type="entry name" value="LSM_dom_sf"/>
</dbReference>
<evidence type="ECO:0000256" key="2">
    <source>
        <dbReference type="ARBA" id="ARBA00022692"/>
    </source>
</evidence>
<feature type="domain" description="EF-hand" evidence="8">
    <location>
        <begin position="332"/>
        <end position="367"/>
    </location>
</feature>
<keyword evidence="4 7" id="KW-1133">Transmembrane helix</keyword>
<dbReference type="GO" id="GO:0016020">
    <property type="term" value="C:membrane"/>
    <property type="evidence" value="ECO:0007669"/>
    <property type="project" value="UniProtKB-SubCell"/>
</dbReference>
<evidence type="ECO:0000256" key="1">
    <source>
        <dbReference type="ARBA" id="ARBA00004370"/>
    </source>
</evidence>
<dbReference type="Pfam" id="PF00924">
    <property type="entry name" value="MS_channel_2nd"/>
    <property type="match status" value="1"/>
</dbReference>
<dbReference type="InterPro" id="IPR023408">
    <property type="entry name" value="MscS_beta-dom_sf"/>
</dbReference>
<name>A0A0D7AYL1_9AGAR</name>
<proteinExistence type="predicted"/>
<feature type="region of interest" description="Disordered" evidence="6">
    <location>
        <begin position="1"/>
        <end position="36"/>
    </location>
</feature>
<protein>
    <recommendedName>
        <fullName evidence="8">EF-hand domain-containing protein</fullName>
    </recommendedName>
</protein>
<dbReference type="GO" id="GO:0005262">
    <property type="term" value="F:calcium channel activity"/>
    <property type="evidence" value="ECO:0007669"/>
    <property type="project" value="TreeGrafter"/>
</dbReference>
<evidence type="ECO:0000256" key="4">
    <source>
        <dbReference type="ARBA" id="ARBA00022989"/>
    </source>
</evidence>
<evidence type="ECO:0000256" key="3">
    <source>
        <dbReference type="ARBA" id="ARBA00022837"/>
    </source>
</evidence>
<dbReference type="PROSITE" id="PS00018">
    <property type="entry name" value="EF_HAND_1"/>
    <property type="match status" value="1"/>
</dbReference>
<feature type="transmembrane region" description="Helical" evidence="7">
    <location>
        <begin position="138"/>
        <end position="159"/>
    </location>
</feature>
<dbReference type="InterPro" id="IPR018247">
    <property type="entry name" value="EF_Hand_1_Ca_BS"/>
</dbReference>
<feature type="compositionally biased region" description="Basic residues" evidence="6">
    <location>
        <begin position="233"/>
        <end position="244"/>
    </location>
</feature>
<feature type="transmembrane region" description="Helical" evidence="7">
    <location>
        <begin position="59"/>
        <end position="81"/>
    </location>
</feature>
<evidence type="ECO:0000313" key="9">
    <source>
        <dbReference type="EMBL" id="KIY63075.1"/>
    </source>
</evidence>
<dbReference type="GO" id="GO:0005509">
    <property type="term" value="F:calcium ion binding"/>
    <property type="evidence" value="ECO:0007669"/>
    <property type="project" value="InterPro"/>
</dbReference>
<evidence type="ECO:0000259" key="8">
    <source>
        <dbReference type="PROSITE" id="PS50222"/>
    </source>
</evidence>
<dbReference type="PANTHER" id="PTHR31323:SF11">
    <property type="entry name" value="EF-HAND DOMAIN-CONTAINING PROTEIN"/>
    <property type="match status" value="1"/>
</dbReference>
<gene>
    <name evidence="9" type="ORF">CYLTODRAFT_360517</name>
</gene>
<dbReference type="InterPro" id="IPR006685">
    <property type="entry name" value="MscS_channel_2nd"/>
</dbReference>
<dbReference type="SUPFAM" id="SSF50182">
    <property type="entry name" value="Sm-like ribonucleoproteins"/>
    <property type="match status" value="1"/>
</dbReference>
<dbReference type="GO" id="GO:0006874">
    <property type="term" value="P:intracellular calcium ion homeostasis"/>
    <property type="evidence" value="ECO:0007669"/>
    <property type="project" value="TreeGrafter"/>
</dbReference>
<accession>A0A0D7AYL1</accession>
<feature type="transmembrane region" description="Helical" evidence="7">
    <location>
        <begin position="101"/>
        <end position="126"/>
    </location>
</feature>
<dbReference type="OrthoDB" id="544685at2759"/>
<feature type="transmembrane region" description="Helical" evidence="7">
    <location>
        <begin position="385"/>
        <end position="405"/>
    </location>
</feature>
<evidence type="ECO:0000256" key="6">
    <source>
        <dbReference type="SAM" id="MobiDB-lite"/>
    </source>
</evidence>
<evidence type="ECO:0000313" key="10">
    <source>
        <dbReference type="Proteomes" id="UP000054007"/>
    </source>
</evidence>
<dbReference type="Pfam" id="PF25886">
    <property type="entry name" value="Msy1"/>
    <property type="match status" value="1"/>
</dbReference>
<keyword evidence="2 7" id="KW-0812">Transmembrane</keyword>
<feature type="transmembrane region" description="Helical" evidence="7">
    <location>
        <begin position="179"/>
        <end position="202"/>
    </location>
</feature>
<evidence type="ECO:0000256" key="5">
    <source>
        <dbReference type="ARBA" id="ARBA00023136"/>
    </source>
</evidence>